<comment type="similarity">
    <text evidence="1 13 17">Belongs to the NAD-dependent glycerol-3-phosphate dehydrogenase family.</text>
</comment>
<sequence length="329" mass="34967">MNLTVIAAGAWGTALAITFSARHRVTLWTREDDVTQSMQVERENRHFFPGYRFPDALQIGTVFDSSVADADLLILATPLIGFRSTLRMLADARQVKPLIWVCKGMEAGTAKLPHQVVAEELGDEVLCGSLSGPSFAEEVAKGLPTAIALASRSADFARKTARELHSSRLRIYANDDLTGVEVGGAVKNVMAIATGICDGLGLGHNARAALMTRGLAEIARLGVALGGQPNTFMGLAGMGDLLLTCTGDLSRNRQVGLALAKGRKLPHILAELGHVAEGVSTAHEVARLAGQLGIEMPITQAVEAILHRNVPASEAVEQLLNRDPTTEIQ</sequence>
<comment type="catalytic activity">
    <reaction evidence="9">
        <text>sn-glycerol 3-phosphate + NADP(+) = dihydroxyacetone phosphate + NADPH + H(+)</text>
        <dbReference type="Rhea" id="RHEA:11096"/>
        <dbReference type="ChEBI" id="CHEBI:15378"/>
        <dbReference type="ChEBI" id="CHEBI:57597"/>
        <dbReference type="ChEBI" id="CHEBI:57642"/>
        <dbReference type="ChEBI" id="CHEBI:57783"/>
        <dbReference type="ChEBI" id="CHEBI:58349"/>
        <dbReference type="EC" id="1.1.1.94"/>
    </reaction>
    <physiologicalReaction direction="right-to-left" evidence="9">
        <dbReference type="Rhea" id="RHEA:11098"/>
    </physiologicalReaction>
</comment>
<dbReference type="GO" id="GO:0005975">
    <property type="term" value="P:carbohydrate metabolic process"/>
    <property type="evidence" value="ECO:0007669"/>
    <property type="project" value="InterPro"/>
</dbReference>
<comment type="pathway">
    <text evidence="13">Membrane lipid metabolism; glycerophospholipid metabolism.</text>
</comment>
<feature type="domain" description="Glycerol-3-phosphate dehydrogenase NAD-dependent N-terminal" evidence="18">
    <location>
        <begin position="3"/>
        <end position="156"/>
    </location>
</feature>
<feature type="binding site" evidence="13">
    <location>
        <position position="252"/>
    </location>
    <ligand>
        <name>sn-glycerol 3-phosphate</name>
        <dbReference type="ChEBI" id="CHEBI:57597"/>
    </ligand>
</feature>
<feature type="binding site" evidence="15">
    <location>
        <position position="103"/>
    </location>
    <ligand>
        <name>substrate</name>
    </ligand>
</feature>
<evidence type="ECO:0000256" key="4">
    <source>
        <dbReference type="ARBA" id="ARBA00023002"/>
    </source>
</evidence>
<dbReference type="NCBIfam" id="NF000942">
    <property type="entry name" value="PRK00094.1-4"/>
    <property type="match status" value="1"/>
</dbReference>
<dbReference type="InterPro" id="IPR006109">
    <property type="entry name" value="G3P_DH_NAD-dep_C"/>
</dbReference>
<feature type="binding site" evidence="13">
    <location>
        <position position="103"/>
    </location>
    <ligand>
        <name>sn-glycerol 3-phosphate</name>
        <dbReference type="ChEBI" id="CHEBI:57597"/>
    </ligand>
</feature>
<comment type="subcellular location">
    <subcellularLocation>
        <location evidence="13">Cytoplasm</location>
    </subcellularLocation>
</comment>
<comment type="catalytic activity">
    <reaction evidence="13">
        <text>sn-glycerol 3-phosphate + NAD(+) = dihydroxyacetone phosphate + NADH + H(+)</text>
        <dbReference type="Rhea" id="RHEA:11092"/>
        <dbReference type="ChEBI" id="CHEBI:15378"/>
        <dbReference type="ChEBI" id="CHEBI:57540"/>
        <dbReference type="ChEBI" id="CHEBI:57597"/>
        <dbReference type="ChEBI" id="CHEBI:57642"/>
        <dbReference type="ChEBI" id="CHEBI:57945"/>
        <dbReference type="EC" id="1.1.1.94"/>
    </reaction>
</comment>
<dbReference type="GO" id="GO:0046168">
    <property type="term" value="P:glycerol-3-phosphate catabolic process"/>
    <property type="evidence" value="ECO:0007669"/>
    <property type="project" value="InterPro"/>
</dbReference>
<feature type="binding site" evidence="13">
    <location>
        <position position="30"/>
    </location>
    <ligand>
        <name>NADPH</name>
        <dbReference type="ChEBI" id="CHEBI:57783"/>
    </ligand>
</feature>
<dbReference type="PROSITE" id="PS00957">
    <property type="entry name" value="NAD_G3PDH"/>
    <property type="match status" value="1"/>
</dbReference>
<dbReference type="GO" id="GO:0006650">
    <property type="term" value="P:glycerophospholipid metabolic process"/>
    <property type="evidence" value="ECO:0007669"/>
    <property type="project" value="UniProtKB-UniRule"/>
</dbReference>
<feature type="binding site" evidence="13">
    <location>
        <position position="103"/>
    </location>
    <ligand>
        <name>NADPH</name>
        <dbReference type="ChEBI" id="CHEBI:57783"/>
    </ligand>
</feature>
<evidence type="ECO:0000259" key="18">
    <source>
        <dbReference type="Pfam" id="PF01210"/>
    </source>
</evidence>
<feature type="binding site" evidence="13">
    <location>
        <position position="136"/>
    </location>
    <ligand>
        <name>NADPH</name>
        <dbReference type="ChEBI" id="CHEBI:57783"/>
    </ligand>
</feature>
<evidence type="ECO:0000313" key="20">
    <source>
        <dbReference type="EMBL" id="SBT05478.1"/>
    </source>
</evidence>
<keyword evidence="21" id="KW-1185">Reference proteome</keyword>
<evidence type="ECO:0000256" key="11">
    <source>
        <dbReference type="ARBA" id="ARBA00069372"/>
    </source>
</evidence>
<evidence type="ECO:0000256" key="9">
    <source>
        <dbReference type="ARBA" id="ARBA00052716"/>
    </source>
</evidence>
<dbReference type="GO" id="GO:0046167">
    <property type="term" value="P:glycerol-3-phosphate biosynthetic process"/>
    <property type="evidence" value="ECO:0007669"/>
    <property type="project" value="UniProtKB-UniRule"/>
</dbReference>
<feature type="binding site" evidence="13">
    <location>
        <position position="251"/>
    </location>
    <ligand>
        <name>sn-glycerol 3-phosphate</name>
        <dbReference type="ChEBI" id="CHEBI:57597"/>
    </ligand>
</feature>
<evidence type="ECO:0000313" key="21">
    <source>
        <dbReference type="Proteomes" id="UP000199600"/>
    </source>
</evidence>
<dbReference type="InterPro" id="IPR013328">
    <property type="entry name" value="6PGD_dom2"/>
</dbReference>
<evidence type="ECO:0000256" key="2">
    <source>
        <dbReference type="ARBA" id="ARBA00022516"/>
    </source>
</evidence>
<evidence type="ECO:0000256" key="7">
    <source>
        <dbReference type="ARBA" id="ARBA00023209"/>
    </source>
</evidence>
<dbReference type="NCBIfam" id="NF000940">
    <property type="entry name" value="PRK00094.1-2"/>
    <property type="match status" value="1"/>
</dbReference>
<reference evidence="20 21" key="1">
    <citation type="submission" date="2016-06" db="EMBL/GenBank/DDBJ databases">
        <authorList>
            <person name="Kjaerup R.B."/>
            <person name="Dalgaard T.S."/>
            <person name="Juul-Madsen H.R."/>
        </authorList>
    </citation>
    <scope>NUCLEOTIDE SEQUENCE [LARGE SCALE GENOMIC DNA]</scope>
    <source>
        <strain evidence="20">2</strain>
    </source>
</reference>
<dbReference type="SUPFAM" id="SSF51735">
    <property type="entry name" value="NAD(P)-binding Rossmann-fold domains"/>
    <property type="match status" value="1"/>
</dbReference>
<dbReference type="InterPro" id="IPR008927">
    <property type="entry name" value="6-PGluconate_DH-like_C_sf"/>
</dbReference>
<feature type="binding site" evidence="13">
    <location>
        <position position="251"/>
    </location>
    <ligand>
        <name>NADPH</name>
        <dbReference type="ChEBI" id="CHEBI:57783"/>
    </ligand>
</feature>
<feature type="binding site" evidence="16">
    <location>
        <position position="251"/>
    </location>
    <ligand>
        <name>NAD(+)</name>
        <dbReference type="ChEBI" id="CHEBI:57540"/>
    </ligand>
</feature>
<dbReference type="PANTHER" id="PTHR11728">
    <property type="entry name" value="GLYCEROL-3-PHOSPHATE DEHYDROGENASE"/>
    <property type="match status" value="1"/>
</dbReference>
<protein>
    <recommendedName>
        <fullName evidence="11 13">Glycerol-3-phosphate dehydrogenase [NAD(P)+]</fullName>
        <ecNumber evidence="10 13">1.1.1.94</ecNumber>
    </recommendedName>
    <alternativeName>
        <fullName evidence="13">NAD(P)(+)-dependent glycerol-3-phosphate dehydrogenase</fullName>
    </alternativeName>
    <alternativeName>
        <fullName evidence="12 13">NAD(P)H-dependent dihydroxyacetone-phosphate reductase</fullName>
    </alternativeName>
</protein>
<evidence type="ECO:0000256" key="3">
    <source>
        <dbReference type="ARBA" id="ARBA00022857"/>
    </source>
</evidence>
<dbReference type="GO" id="GO:0005829">
    <property type="term" value="C:cytosol"/>
    <property type="evidence" value="ECO:0007669"/>
    <property type="project" value="TreeGrafter"/>
</dbReference>
<dbReference type="EC" id="1.1.1.94" evidence="10 13"/>
<dbReference type="GO" id="GO:0141153">
    <property type="term" value="F:glycerol-3-phosphate dehydrogenase (NADP+) activity"/>
    <property type="evidence" value="ECO:0007669"/>
    <property type="project" value="RHEA"/>
</dbReference>
<feature type="binding site" evidence="13">
    <location>
        <position position="187"/>
    </location>
    <ligand>
        <name>sn-glycerol 3-phosphate</name>
        <dbReference type="ChEBI" id="CHEBI:57597"/>
    </ligand>
</feature>
<feature type="binding site" evidence="13">
    <location>
        <position position="132"/>
    </location>
    <ligand>
        <name>sn-glycerol 3-phosphate</name>
        <dbReference type="ChEBI" id="CHEBI:57597"/>
    </ligand>
</feature>
<keyword evidence="2 13" id="KW-0444">Lipid biosynthesis</keyword>
<dbReference type="PANTHER" id="PTHR11728:SF1">
    <property type="entry name" value="GLYCEROL-3-PHOSPHATE DEHYDROGENASE [NAD(+)] 2, CHLOROPLASTIC"/>
    <property type="match status" value="1"/>
</dbReference>
<feature type="binding site" evidence="13">
    <location>
        <position position="250"/>
    </location>
    <ligand>
        <name>sn-glycerol 3-phosphate</name>
        <dbReference type="ChEBI" id="CHEBI:57597"/>
    </ligand>
</feature>
<accession>A0A1A8XNF1</accession>
<feature type="binding site" evidence="13">
    <location>
        <position position="240"/>
    </location>
    <ligand>
        <name>sn-glycerol 3-phosphate</name>
        <dbReference type="ChEBI" id="CHEBI:57597"/>
    </ligand>
</feature>
<feature type="binding site" evidence="15">
    <location>
        <begin position="251"/>
        <end position="252"/>
    </location>
    <ligand>
        <name>substrate</name>
    </ligand>
</feature>
<feature type="binding site" evidence="13">
    <location>
        <position position="275"/>
    </location>
    <ligand>
        <name>NADPH</name>
        <dbReference type="ChEBI" id="CHEBI:57783"/>
    </ligand>
</feature>
<name>A0A1A8XNF1_9RHOO</name>
<dbReference type="Gene3D" id="1.10.1040.10">
    <property type="entry name" value="N-(1-d-carboxylethyl)-l-norvaline Dehydrogenase, domain 2"/>
    <property type="match status" value="1"/>
</dbReference>
<evidence type="ECO:0000256" key="1">
    <source>
        <dbReference type="ARBA" id="ARBA00011009"/>
    </source>
</evidence>
<evidence type="ECO:0000256" key="5">
    <source>
        <dbReference type="ARBA" id="ARBA00023027"/>
    </source>
</evidence>
<dbReference type="PIRSF" id="PIRSF000114">
    <property type="entry name" value="Glycerol-3-P_dh"/>
    <property type="match status" value="1"/>
</dbReference>
<comment type="function">
    <text evidence="13">Catalyzes the reduction of the glycolytic intermediate dihydroxyacetone phosphate (DHAP) to sn-glycerol 3-phosphate (G3P), the key precursor for phospholipid synthesis.</text>
</comment>
<dbReference type="Gene3D" id="3.40.50.720">
    <property type="entry name" value="NAD(P)-binding Rossmann-like Domain"/>
    <property type="match status" value="1"/>
</dbReference>
<dbReference type="Pfam" id="PF07479">
    <property type="entry name" value="NAD_Gly3P_dh_C"/>
    <property type="match status" value="1"/>
</dbReference>
<dbReference type="GO" id="GO:0051287">
    <property type="term" value="F:NAD binding"/>
    <property type="evidence" value="ECO:0007669"/>
    <property type="project" value="InterPro"/>
</dbReference>
<keyword evidence="5 13" id="KW-0520">NAD</keyword>
<feature type="binding site" evidence="13">
    <location>
        <position position="134"/>
    </location>
    <ligand>
        <name>sn-glycerol 3-phosphate</name>
        <dbReference type="ChEBI" id="CHEBI:57597"/>
    </ligand>
</feature>
<evidence type="ECO:0000256" key="8">
    <source>
        <dbReference type="ARBA" id="ARBA00023264"/>
    </source>
</evidence>
<keyword evidence="8 13" id="KW-1208">Phospholipid metabolism</keyword>
<keyword evidence="4 13" id="KW-0560">Oxidoreductase</keyword>
<dbReference type="FunFam" id="1.10.1040.10:FF:000001">
    <property type="entry name" value="Glycerol-3-phosphate dehydrogenase [NAD(P)+]"/>
    <property type="match status" value="1"/>
</dbReference>
<keyword evidence="13" id="KW-0963">Cytoplasm</keyword>
<dbReference type="FunFam" id="3.40.50.720:FF:000019">
    <property type="entry name" value="Glycerol-3-phosphate dehydrogenase [NAD(P)+]"/>
    <property type="match status" value="1"/>
</dbReference>
<dbReference type="GO" id="GO:0008654">
    <property type="term" value="P:phospholipid biosynthetic process"/>
    <property type="evidence" value="ECO:0007669"/>
    <property type="project" value="UniProtKB-KW"/>
</dbReference>
<dbReference type="Pfam" id="PF01210">
    <property type="entry name" value="NAD_Gly3P_dh_N"/>
    <property type="match status" value="1"/>
</dbReference>
<proteinExistence type="inferred from homology"/>
<organism evidence="20 21">
    <name type="scientific">Candidatus Propionivibrio aalborgensis</name>
    <dbReference type="NCBI Taxonomy" id="1860101"/>
    <lineage>
        <taxon>Bacteria</taxon>
        <taxon>Pseudomonadati</taxon>
        <taxon>Pseudomonadota</taxon>
        <taxon>Betaproteobacteria</taxon>
        <taxon>Rhodocyclales</taxon>
        <taxon>Rhodocyclaceae</taxon>
        <taxon>Propionivibrio</taxon>
    </lineage>
</organism>
<comment type="caution">
    <text evidence="13">Lacks conserved residue(s) required for the propagation of feature annotation.</text>
</comment>
<dbReference type="RefSeq" id="WP_186410176.1">
    <property type="nucleotide sequence ID" value="NZ_FLQY01000062.1"/>
</dbReference>
<keyword evidence="13" id="KW-0547">Nucleotide-binding</keyword>
<evidence type="ECO:0000256" key="15">
    <source>
        <dbReference type="PIRSR" id="PIRSR000114-2"/>
    </source>
</evidence>
<dbReference type="Proteomes" id="UP000199600">
    <property type="component" value="Unassembled WGS sequence"/>
</dbReference>
<evidence type="ECO:0000259" key="19">
    <source>
        <dbReference type="Pfam" id="PF07479"/>
    </source>
</evidence>
<dbReference type="HAMAP" id="MF_00394">
    <property type="entry name" value="NAD_Glyc3P_dehydrog"/>
    <property type="match status" value="1"/>
</dbReference>
<keyword evidence="3 13" id="KW-0521">NADP</keyword>
<evidence type="ECO:0000256" key="16">
    <source>
        <dbReference type="PIRSR" id="PIRSR000114-3"/>
    </source>
</evidence>
<evidence type="ECO:0000256" key="17">
    <source>
        <dbReference type="RuleBase" id="RU000437"/>
    </source>
</evidence>
<feature type="binding site" evidence="13">
    <location>
        <position position="277"/>
    </location>
    <ligand>
        <name>NADPH</name>
        <dbReference type="ChEBI" id="CHEBI:57783"/>
    </ligand>
</feature>
<evidence type="ECO:0000256" key="10">
    <source>
        <dbReference type="ARBA" id="ARBA00066687"/>
    </source>
</evidence>
<evidence type="ECO:0000256" key="13">
    <source>
        <dbReference type="HAMAP-Rule" id="MF_00394"/>
    </source>
</evidence>
<feature type="active site" description="Proton acceptor" evidence="13 14">
    <location>
        <position position="187"/>
    </location>
</feature>
<dbReference type="EMBL" id="FLQY01000062">
    <property type="protein sequence ID" value="SBT05478.1"/>
    <property type="molecule type" value="Genomic_DNA"/>
</dbReference>
<evidence type="ECO:0000256" key="6">
    <source>
        <dbReference type="ARBA" id="ARBA00023098"/>
    </source>
</evidence>
<keyword evidence="7 13" id="KW-0594">Phospholipid biosynthesis</keyword>
<feature type="binding site" evidence="13">
    <location>
        <position position="11"/>
    </location>
    <ligand>
        <name>NADPH</name>
        <dbReference type="ChEBI" id="CHEBI:57783"/>
    </ligand>
</feature>
<keyword evidence="6 13" id="KW-0443">Lipid metabolism</keyword>
<dbReference type="InterPro" id="IPR036291">
    <property type="entry name" value="NAD(P)-bd_dom_sf"/>
</dbReference>
<feature type="binding site" evidence="16">
    <location>
        <position position="136"/>
    </location>
    <ligand>
        <name>NAD(+)</name>
        <dbReference type="ChEBI" id="CHEBI:57540"/>
    </ligand>
</feature>
<dbReference type="AlphaFoldDB" id="A0A1A8XNF1"/>
<evidence type="ECO:0000256" key="14">
    <source>
        <dbReference type="PIRSR" id="PIRSR000114-1"/>
    </source>
</evidence>
<evidence type="ECO:0000256" key="12">
    <source>
        <dbReference type="ARBA" id="ARBA00080511"/>
    </source>
</evidence>
<dbReference type="InterPro" id="IPR006168">
    <property type="entry name" value="G3P_DH_NAD-dep"/>
</dbReference>
<dbReference type="SUPFAM" id="SSF48179">
    <property type="entry name" value="6-phosphogluconate dehydrogenase C-terminal domain-like"/>
    <property type="match status" value="1"/>
</dbReference>
<feature type="domain" description="Glycerol-3-phosphate dehydrogenase NAD-dependent C-terminal" evidence="19">
    <location>
        <begin position="176"/>
        <end position="317"/>
    </location>
</feature>
<dbReference type="PRINTS" id="PR00077">
    <property type="entry name" value="GPDHDRGNASE"/>
</dbReference>
<dbReference type="InterPro" id="IPR011128">
    <property type="entry name" value="G3P_DH_NAD-dep_N"/>
</dbReference>
<dbReference type="GO" id="GO:0141152">
    <property type="term" value="F:glycerol-3-phosphate dehydrogenase (NAD+) activity"/>
    <property type="evidence" value="ECO:0007669"/>
    <property type="project" value="RHEA"/>
</dbReference>
<dbReference type="UniPathway" id="UPA00940"/>
<gene>
    <name evidence="13 20" type="primary">gpsA</name>
    <name evidence="20" type="ORF">PROAA_1540027</name>
</gene>